<gene>
    <name evidence="1" type="ORF">K788_0008173</name>
</gene>
<accession>A0A0P0R8E7</accession>
<protein>
    <submittedName>
        <fullName evidence="1">Uncharacterized protein</fullName>
    </submittedName>
</protein>
<dbReference type="Proteomes" id="UP000019146">
    <property type="component" value="Chromosome 1"/>
</dbReference>
<dbReference type="EMBL" id="CP012746">
    <property type="protein sequence ID" value="ALL64635.1"/>
    <property type="molecule type" value="Genomic_DNA"/>
</dbReference>
<reference evidence="1 2" key="1">
    <citation type="journal article" date="2014" name="Genome Announc.">
        <title>Draft Genome Sequence of the Haloacid-Degrading Burkholderia caribensis Strain MBA4.</title>
        <authorList>
            <person name="Pan Y."/>
            <person name="Kong K.F."/>
            <person name="Tsang J.S."/>
        </authorList>
    </citation>
    <scope>NUCLEOTIDE SEQUENCE [LARGE SCALE GENOMIC DNA]</scope>
    <source>
        <strain evidence="1 2">MBA4</strain>
    </source>
</reference>
<evidence type="ECO:0000313" key="2">
    <source>
        <dbReference type="Proteomes" id="UP000019146"/>
    </source>
</evidence>
<sequence length="55" mass="6631">MVFDEWLLFQADILTRVASKDFRAFARRAGRSRAIRLLEARAPSYDPRFDRQMRR</sequence>
<proteinExistence type="predicted"/>
<dbReference type="AlphaFoldDB" id="A0A0P0R8E7"/>
<organism evidence="1 2">
    <name type="scientific">Paraburkholderia caribensis MBA4</name>
    <dbReference type="NCBI Taxonomy" id="1323664"/>
    <lineage>
        <taxon>Bacteria</taxon>
        <taxon>Pseudomonadati</taxon>
        <taxon>Pseudomonadota</taxon>
        <taxon>Betaproteobacteria</taxon>
        <taxon>Burkholderiales</taxon>
        <taxon>Burkholderiaceae</taxon>
        <taxon>Paraburkholderia</taxon>
    </lineage>
</organism>
<evidence type="ECO:0000313" key="1">
    <source>
        <dbReference type="EMBL" id="ALL64635.1"/>
    </source>
</evidence>
<dbReference type="KEGG" id="bcai:K788_0008173"/>
<name>A0A0P0R8E7_9BURK</name>